<keyword evidence="1" id="KW-0472">Membrane</keyword>
<dbReference type="Pfam" id="PF22258">
    <property type="entry name" value="DUF6949"/>
    <property type="match status" value="1"/>
</dbReference>
<dbReference type="InterPro" id="IPR053803">
    <property type="entry name" value="DUF6949"/>
</dbReference>
<evidence type="ECO:0000256" key="1">
    <source>
        <dbReference type="SAM" id="Phobius"/>
    </source>
</evidence>
<keyword evidence="1" id="KW-0812">Transmembrane</keyword>
<sequence>MSISPTAIESIQALCVGLALAGLFASAFEFLTERRASFSLLDRGGVAAVAVLPVLAFSAPFIILRNTVRGRRFERRPIPFVMIATMIACGWSLLSGRVALDLAHLIVG</sequence>
<reference evidence="2" key="1">
    <citation type="journal article" date="2021" name="Front. Microbiol.">
        <title>Comprehensive Comparative Genomics and Phenotyping of Methylobacterium Species.</title>
        <authorList>
            <person name="Alessa O."/>
            <person name="Ogura Y."/>
            <person name="Fujitani Y."/>
            <person name="Takami H."/>
            <person name="Hayashi T."/>
            <person name="Sahin N."/>
            <person name="Tani A."/>
        </authorList>
    </citation>
    <scope>NUCLEOTIDE SEQUENCE</scope>
    <source>
        <strain evidence="2">DSM 19015</strain>
    </source>
</reference>
<dbReference type="RefSeq" id="WP_238246305.1">
    <property type="nucleotide sequence ID" value="NZ_BPQP01000084.1"/>
</dbReference>
<name>A0ABQ4S266_9HYPH</name>
<evidence type="ECO:0000313" key="3">
    <source>
        <dbReference type="Proteomes" id="UP001055125"/>
    </source>
</evidence>
<accession>A0ABQ4S266</accession>
<feature type="transmembrane region" description="Helical" evidence="1">
    <location>
        <begin position="43"/>
        <end position="64"/>
    </location>
</feature>
<keyword evidence="3" id="KW-1185">Reference proteome</keyword>
<feature type="transmembrane region" description="Helical" evidence="1">
    <location>
        <begin position="76"/>
        <end position="94"/>
    </location>
</feature>
<evidence type="ECO:0000313" key="2">
    <source>
        <dbReference type="EMBL" id="GJD97223.1"/>
    </source>
</evidence>
<dbReference type="Proteomes" id="UP001055125">
    <property type="component" value="Unassembled WGS sequence"/>
</dbReference>
<dbReference type="EMBL" id="BPQP01000084">
    <property type="protein sequence ID" value="GJD97223.1"/>
    <property type="molecule type" value="Genomic_DNA"/>
</dbReference>
<organism evidence="2 3">
    <name type="scientific">Methylobacterium iners</name>
    <dbReference type="NCBI Taxonomy" id="418707"/>
    <lineage>
        <taxon>Bacteria</taxon>
        <taxon>Pseudomonadati</taxon>
        <taxon>Pseudomonadota</taxon>
        <taxon>Alphaproteobacteria</taxon>
        <taxon>Hyphomicrobiales</taxon>
        <taxon>Methylobacteriaceae</taxon>
        <taxon>Methylobacterium</taxon>
    </lineage>
</organism>
<comment type="caution">
    <text evidence="2">The sequence shown here is derived from an EMBL/GenBank/DDBJ whole genome shotgun (WGS) entry which is preliminary data.</text>
</comment>
<keyword evidence="1" id="KW-1133">Transmembrane helix</keyword>
<proteinExistence type="predicted"/>
<protein>
    <submittedName>
        <fullName evidence="2">Uncharacterized protein</fullName>
    </submittedName>
</protein>
<reference evidence="2" key="2">
    <citation type="submission" date="2021-08" db="EMBL/GenBank/DDBJ databases">
        <authorList>
            <person name="Tani A."/>
            <person name="Ola A."/>
            <person name="Ogura Y."/>
            <person name="Katsura K."/>
            <person name="Hayashi T."/>
        </authorList>
    </citation>
    <scope>NUCLEOTIDE SEQUENCE</scope>
    <source>
        <strain evidence="2">DSM 19015</strain>
    </source>
</reference>
<gene>
    <name evidence="2" type="ORF">OCOJLMKI_4451</name>
</gene>